<protein>
    <recommendedName>
        <fullName evidence="1">Aminoglycoside phosphotransferase domain-containing protein</fullName>
    </recommendedName>
</protein>
<dbReference type="PANTHER" id="PTHR21310:SF15">
    <property type="entry name" value="AMINOGLYCOSIDE PHOSPHOTRANSFERASE DOMAIN-CONTAINING PROTEIN"/>
    <property type="match status" value="1"/>
</dbReference>
<organism evidence="2 3">
    <name type="scientific">Kwoniella newhampshirensis</name>
    <dbReference type="NCBI Taxonomy" id="1651941"/>
    <lineage>
        <taxon>Eukaryota</taxon>
        <taxon>Fungi</taxon>
        <taxon>Dikarya</taxon>
        <taxon>Basidiomycota</taxon>
        <taxon>Agaricomycotina</taxon>
        <taxon>Tremellomycetes</taxon>
        <taxon>Tremellales</taxon>
        <taxon>Cryptococcaceae</taxon>
        <taxon>Kwoniella</taxon>
    </lineage>
</organism>
<evidence type="ECO:0000259" key="1">
    <source>
        <dbReference type="Pfam" id="PF01636"/>
    </source>
</evidence>
<keyword evidence="3" id="KW-1185">Reference proteome</keyword>
<comment type="caution">
    <text evidence="2">The sequence shown here is derived from an EMBL/GenBank/DDBJ whole genome shotgun (WGS) entry which is preliminary data.</text>
</comment>
<feature type="domain" description="Aminoglycoside phosphotransferase" evidence="1">
    <location>
        <begin position="118"/>
        <end position="337"/>
    </location>
</feature>
<dbReference type="KEGG" id="kne:92181328"/>
<evidence type="ECO:0000313" key="3">
    <source>
        <dbReference type="Proteomes" id="UP001388673"/>
    </source>
</evidence>
<dbReference type="InterPro" id="IPR002575">
    <property type="entry name" value="Aminoglycoside_PTrfase"/>
</dbReference>
<dbReference type="SUPFAM" id="SSF56112">
    <property type="entry name" value="Protein kinase-like (PK-like)"/>
    <property type="match status" value="1"/>
</dbReference>
<name>A0AAW0YLM6_9TREE</name>
<dbReference type="InterPro" id="IPR051678">
    <property type="entry name" value="AGP_Transferase"/>
</dbReference>
<dbReference type="RefSeq" id="XP_066802552.1">
    <property type="nucleotide sequence ID" value="XM_066947173.1"/>
</dbReference>
<dbReference type="AlphaFoldDB" id="A0AAW0YLM6"/>
<evidence type="ECO:0000313" key="2">
    <source>
        <dbReference type="EMBL" id="KAK8853366.1"/>
    </source>
</evidence>
<dbReference type="Proteomes" id="UP001388673">
    <property type="component" value="Unassembled WGS sequence"/>
</dbReference>
<gene>
    <name evidence="2" type="ORF">IAR55_004070</name>
</gene>
<reference evidence="2 3" key="1">
    <citation type="journal article" date="2024" name="bioRxiv">
        <title>Comparative genomics of Cryptococcus and Kwoniella reveals pathogenesis evolution and contrasting karyotype dynamics via intercentromeric recombination or chromosome fusion.</title>
        <authorList>
            <person name="Coelho M.A."/>
            <person name="David-Palma M."/>
            <person name="Shea T."/>
            <person name="Bowers K."/>
            <person name="McGinley-Smith S."/>
            <person name="Mohammad A.W."/>
            <person name="Gnirke A."/>
            <person name="Yurkov A.M."/>
            <person name="Nowrousian M."/>
            <person name="Sun S."/>
            <person name="Cuomo C.A."/>
            <person name="Heitman J."/>
        </authorList>
    </citation>
    <scope>NUCLEOTIDE SEQUENCE [LARGE SCALE GENOMIC DNA]</scope>
    <source>
        <strain evidence="2 3">CBS 13917</strain>
    </source>
</reference>
<dbReference type="EMBL" id="JBCAWK010000007">
    <property type="protein sequence ID" value="KAK8853366.1"/>
    <property type="molecule type" value="Genomic_DNA"/>
</dbReference>
<dbReference type="PANTHER" id="PTHR21310">
    <property type="entry name" value="AMINOGLYCOSIDE PHOSPHOTRANSFERASE-RELATED-RELATED"/>
    <property type="match status" value="1"/>
</dbReference>
<dbReference type="Pfam" id="PF01636">
    <property type="entry name" value="APH"/>
    <property type="match status" value="1"/>
</dbReference>
<dbReference type="InterPro" id="IPR011009">
    <property type="entry name" value="Kinase-like_dom_sf"/>
</dbReference>
<sequence length="459" mass="52237">MLTWPCSIPGCTNRSTPRVGSCLTCCQHFCTIHNDSSFHENPEEHDPEYDHYPGITASADARQLEHLTGLLNSANLSAQADALRPGHTGTIVVPTSTRDYIGGGMNVILPVTFDDGVRWIARVRQKRFDEPPPAMRKMLVASEVASMRAMRENGLKVPNVYLPLTSDPNLDYYFLDFVPGSPATAPLTEHDRPSQLPRLIQDYALFQIALSKLTFSAIGSLYPCPSHPDGQPIIGPLCSRTICLDFEPWFLGPFGSNKERYLTMIEYTLQEIREERLFQQKAVLGYLAHLEIKDMVERYQEWDDGEGEGFYLKHADDKGDHIMINEQGGITGVIDWEWVYTTSKAEAFAAPCAFSSAAEYYQKGTTALSNLEEMLISEYVRLDRPDLAKCVRKGKKFQFLNDMVGEEPNRVLMDGLRECFGRKRMGFESEAEWEEWGRELYRHDMGLTELMEWFDKKER</sequence>
<proteinExistence type="predicted"/>
<accession>A0AAW0YLM6</accession>
<dbReference type="GeneID" id="92181328"/>